<accession>A0AAW2FQE7</accession>
<name>A0AAW2FQE7_9HYME</name>
<dbReference type="Proteomes" id="UP001430953">
    <property type="component" value="Unassembled WGS sequence"/>
</dbReference>
<dbReference type="AlphaFoldDB" id="A0AAW2FQE7"/>
<dbReference type="EMBL" id="JADYXP020000008">
    <property type="protein sequence ID" value="KAL0118176.1"/>
    <property type="molecule type" value="Genomic_DNA"/>
</dbReference>
<keyword evidence="2" id="KW-1185">Reference proteome</keyword>
<comment type="caution">
    <text evidence="1">The sequence shown here is derived from an EMBL/GenBank/DDBJ whole genome shotgun (WGS) entry which is preliminary data.</text>
</comment>
<protein>
    <submittedName>
        <fullName evidence="1">Uncharacterized protein</fullName>
    </submittedName>
</protein>
<evidence type="ECO:0000313" key="1">
    <source>
        <dbReference type="EMBL" id="KAL0118176.1"/>
    </source>
</evidence>
<proteinExistence type="predicted"/>
<organism evidence="1 2">
    <name type="scientific">Cardiocondyla obscurior</name>
    <dbReference type="NCBI Taxonomy" id="286306"/>
    <lineage>
        <taxon>Eukaryota</taxon>
        <taxon>Metazoa</taxon>
        <taxon>Ecdysozoa</taxon>
        <taxon>Arthropoda</taxon>
        <taxon>Hexapoda</taxon>
        <taxon>Insecta</taxon>
        <taxon>Pterygota</taxon>
        <taxon>Neoptera</taxon>
        <taxon>Endopterygota</taxon>
        <taxon>Hymenoptera</taxon>
        <taxon>Apocrita</taxon>
        <taxon>Aculeata</taxon>
        <taxon>Formicoidea</taxon>
        <taxon>Formicidae</taxon>
        <taxon>Myrmicinae</taxon>
        <taxon>Cardiocondyla</taxon>
    </lineage>
</organism>
<evidence type="ECO:0000313" key="2">
    <source>
        <dbReference type="Proteomes" id="UP001430953"/>
    </source>
</evidence>
<reference evidence="1 2" key="1">
    <citation type="submission" date="2023-03" db="EMBL/GenBank/DDBJ databases">
        <title>High recombination rates correlate with genetic variation in Cardiocondyla obscurior ants.</title>
        <authorList>
            <person name="Errbii M."/>
        </authorList>
    </citation>
    <scope>NUCLEOTIDE SEQUENCE [LARGE SCALE GENOMIC DNA]</scope>
    <source>
        <strain evidence="1">Alpha-2009</strain>
        <tissue evidence="1">Whole body</tissue>
    </source>
</reference>
<sequence>MLLLETVNISRKKRREAFHSIVLQYATSNHSFHERSFRSRLTKENFLKRATYRTRSRAFCRDALRVRAQAKRPKVDEDGRGFVEIEEEKSSFSDGSCGAFSRCRDSSSFSAKEGEKETTRPHVHTYKSEMAHGSSSVETCSLRREVTAGDYVSCVNSAGKREKERERERAGRACYRDASRARGFETSSRIYTSAIVDRSARNEKINWAPGENSSRQNPMALHAFFDKTSRLGVEYFRKGGEAGGRDMNRKRNRNVRDPRAEIGRRINF</sequence>
<gene>
    <name evidence="1" type="ORF">PUN28_009087</name>
</gene>